<dbReference type="STRING" id="61424.A0A2T9YDH8"/>
<dbReference type="PANTHER" id="PTHR12117">
    <property type="entry name" value="HISTONE ACETYLTRANSFERASE COMPLEX"/>
    <property type="match status" value="1"/>
</dbReference>
<dbReference type="EMBL" id="MBFT01000485">
    <property type="protein sequence ID" value="PVU90381.1"/>
    <property type="molecule type" value="Genomic_DNA"/>
</dbReference>
<name>A0A2T9YDH8_9FUNG</name>
<dbReference type="InterPro" id="IPR019601">
    <property type="entry name" value="Oxoglutarate/Fe-dep_Oase_C"/>
</dbReference>
<evidence type="ECO:0000313" key="11">
    <source>
        <dbReference type="Proteomes" id="UP000245699"/>
    </source>
</evidence>
<evidence type="ECO:0000256" key="2">
    <source>
        <dbReference type="ARBA" id="ARBA00007443"/>
    </source>
</evidence>
<protein>
    <recommendedName>
        <fullName evidence="9">Fe2OG dioxygenase domain-containing protein</fullName>
    </recommendedName>
</protein>
<evidence type="ECO:0000259" key="9">
    <source>
        <dbReference type="PROSITE" id="PS51471"/>
    </source>
</evidence>
<comment type="caution">
    <text evidence="10">The sequence shown here is derived from an EMBL/GenBank/DDBJ whole genome shotgun (WGS) entry which is preliminary data.</text>
</comment>
<dbReference type="PANTHER" id="PTHR12117:SF0">
    <property type="entry name" value="PROLYL 3-HYDROXYLASE OGFOD1"/>
    <property type="match status" value="1"/>
</dbReference>
<evidence type="ECO:0000256" key="3">
    <source>
        <dbReference type="ARBA" id="ARBA00022723"/>
    </source>
</evidence>
<dbReference type="GO" id="GO:0031543">
    <property type="term" value="F:peptidyl-proline dioxygenase activity"/>
    <property type="evidence" value="ECO:0007669"/>
    <property type="project" value="TreeGrafter"/>
</dbReference>
<evidence type="ECO:0000313" key="10">
    <source>
        <dbReference type="EMBL" id="PVU90381.1"/>
    </source>
</evidence>
<dbReference type="AlphaFoldDB" id="A0A2T9YDH8"/>
<dbReference type="InterPro" id="IPR005123">
    <property type="entry name" value="Oxoglu/Fe-dep_dioxygenase_dom"/>
</dbReference>
<evidence type="ECO:0000256" key="4">
    <source>
        <dbReference type="ARBA" id="ARBA00022896"/>
    </source>
</evidence>
<keyword evidence="7" id="KW-0408">Iron</keyword>
<evidence type="ECO:0000256" key="7">
    <source>
        <dbReference type="ARBA" id="ARBA00023004"/>
    </source>
</evidence>
<keyword evidence="11" id="KW-1185">Reference proteome</keyword>
<comment type="cofactor">
    <cofactor evidence="1">
        <name>L-ascorbate</name>
        <dbReference type="ChEBI" id="CHEBI:38290"/>
    </cofactor>
</comment>
<organism evidence="10 11">
    <name type="scientific">Furculomyces boomerangus</name>
    <dbReference type="NCBI Taxonomy" id="61424"/>
    <lineage>
        <taxon>Eukaryota</taxon>
        <taxon>Fungi</taxon>
        <taxon>Fungi incertae sedis</taxon>
        <taxon>Zoopagomycota</taxon>
        <taxon>Kickxellomycotina</taxon>
        <taxon>Harpellomycetes</taxon>
        <taxon>Harpellales</taxon>
        <taxon>Harpellaceae</taxon>
        <taxon>Furculomyces</taxon>
    </lineage>
</organism>
<keyword evidence="5" id="KW-0223">Dioxygenase</keyword>
<dbReference type="Pfam" id="PF10637">
    <property type="entry name" value="Ofd1_CTDD"/>
    <property type="match status" value="1"/>
</dbReference>
<dbReference type="PROSITE" id="PS51471">
    <property type="entry name" value="FE2OG_OXY"/>
    <property type="match status" value="1"/>
</dbReference>
<dbReference type="InterPro" id="IPR043044">
    <property type="entry name" value="TPA1/Ofd1_C"/>
</dbReference>
<gene>
    <name evidence="10" type="ORF">BB559_004653</name>
</gene>
<dbReference type="Gene3D" id="2.60.120.620">
    <property type="entry name" value="q2cbj1_9rhob like domain"/>
    <property type="match status" value="1"/>
</dbReference>
<dbReference type="InterPro" id="IPR051842">
    <property type="entry name" value="uS12_prolyl_hydroxylase"/>
</dbReference>
<dbReference type="InterPro" id="IPR006620">
    <property type="entry name" value="Pro_4_hyd_alph"/>
</dbReference>
<keyword evidence="3" id="KW-0479">Metal-binding</keyword>
<evidence type="ECO:0000256" key="5">
    <source>
        <dbReference type="ARBA" id="ARBA00022964"/>
    </source>
</evidence>
<dbReference type="GO" id="GO:0006449">
    <property type="term" value="P:regulation of translational termination"/>
    <property type="evidence" value="ECO:0007669"/>
    <property type="project" value="TreeGrafter"/>
</dbReference>
<comment type="catalytic activity">
    <reaction evidence="8">
        <text>[ribosomal protein uS12]-L-proline + 2-oxoglutarate + O2 = [ribosomal protein uS12]-(3S)-3-hydroxy-L-proline + succinate + CO2</text>
        <dbReference type="Rhea" id="RHEA:54156"/>
        <dbReference type="Rhea" id="RHEA-COMP:13816"/>
        <dbReference type="Rhea" id="RHEA-COMP:13818"/>
        <dbReference type="ChEBI" id="CHEBI:15379"/>
        <dbReference type="ChEBI" id="CHEBI:16526"/>
        <dbReference type="ChEBI" id="CHEBI:16810"/>
        <dbReference type="ChEBI" id="CHEBI:30031"/>
        <dbReference type="ChEBI" id="CHEBI:50342"/>
        <dbReference type="ChEBI" id="CHEBI:85428"/>
    </reaction>
</comment>
<dbReference type="GO" id="GO:0005737">
    <property type="term" value="C:cytoplasm"/>
    <property type="evidence" value="ECO:0007669"/>
    <property type="project" value="TreeGrafter"/>
</dbReference>
<dbReference type="GO" id="GO:0005506">
    <property type="term" value="F:iron ion binding"/>
    <property type="evidence" value="ECO:0007669"/>
    <property type="project" value="InterPro"/>
</dbReference>
<evidence type="ECO:0000256" key="8">
    <source>
        <dbReference type="ARBA" id="ARBA00047444"/>
    </source>
</evidence>
<feature type="domain" description="Fe2OG dioxygenase" evidence="9">
    <location>
        <begin position="137"/>
        <end position="253"/>
    </location>
</feature>
<dbReference type="GO" id="GO:0031418">
    <property type="term" value="F:L-ascorbic acid binding"/>
    <property type="evidence" value="ECO:0007669"/>
    <property type="project" value="UniProtKB-KW"/>
</dbReference>
<proteinExistence type="inferred from homology"/>
<dbReference type="InterPro" id="IPR039558">
    <property type="entry name" value="TPA1/OFD1_N"/>
</dbReference>
<keyword evidence="6" id="KW-0560">Oxidoreductase</keyword>
<dbReference type="OrthoDB" id="430522at2759"/>
<comment type="similarity">
    <text evidence="2">Belongs to the TPA1 family.</text>
</comment>
<dbReference type="Pfam" id="PF13661">
    <property type="entry name" value="2OG-FeII_Oxy_4"/>
    <property type="match status" value="1"/>
</dbReference>
<dbReference type="SMART" id="SM00702">
    <property type="entry name" value="P4Hc"/>
    <property type="match status" value="1"/>
</dbReference>
<sequence>MQNNKKVKLEHEYPKLNDSSISASNAQAWFNHNLLENKDLVGTLKLKYEESVPYKYCNMKSVFNEDLIKCARDEIIKLNFVQKETDIYSYHQSGDLANLDGLGEKEQVLLPNLKSLRDAIYSKEFRSVVSEITGCGPISGIRTDMSANIYYSRDHLLLHDDVIDDRKVSFILYFPETETGGNWNPRDGGALELYPSIDNTSVPENSPVSFIPLEWNQMVFFVVEPGKSHHAVQEVVSSSEKTRRISIQGWFHYPQPGEDGYEETPKSIITGISTLQQIQEGDELAPYNPYTNNLSIDDCQLLQSDVEYLKQYMNPEYLKESVMKQTADLFADQSFIQLGKFIKSEIETDLEQLIKSADKIDGLDKPQIPTYGTGECGRWRARGPPVIRRYLELDSTTRSNTAELGKSGHDELAEQLSTLRDRLFCSEQFRRWLLAITQSVPNAYRSLVRRFRPGADYVLASPTGNNKPTIDAILCLTPVSSIGEAEIWKSGKVGGYECYLTIDENDKTASVYKRTSDDDPLLTVPVFGNTLNLVYCEEDVYKFIKYVSASAPRSRLDIFNEYQID</sequence>
<evidence type="ECO:0000256" key="1">
    <source>
        <dbReference type="ARBA" id="ARBA00001961"/>
    </source>
</evidence>
<dbReference type="Gene3D" id="3.60.130.20">
    <property type="entry name" value="Oxoglutarate/iron-dependent oxygenase, C-terminal degradation domain"/>
    <property type="match status" value="1"/>
</dbReference>
<evidence type="ECO:0000256" key="6">
    <source>
        <dbReference type="ARBA" id="ARBA00023002"/>
    </source>
</evidence>
<dbReference type="Proteomes" id="UP000245699">
    <property type="component" value="Unassembled WGS sequence"/>
</dbReference>
<accession>A0A2T9YDH8</accession>
<reference evidence="10 11" key="1">
    <citation type="journal article" date="2018" name="MBio">
        <title>Comparative Genomics Reveals the Core Gene Toolbox for the Fungus-Insect Symbiosis.</title>
        <authorList>
            <person name="Wang Y."/>
            <person name="Stata M."/>
            <person name="Wang W."/>
            <person name="Stajich J.E."/>
            <person name="White M.M."/>
            <person name="Moncalvo J.M."/>
        </authorList>
    </citation>
    <scope>NUCLEOTIDE SEQUENCE [LARGE SCALE GENOMIC DNA]</scope>
    <source>
        <strain evidence="10 11">AUS-77-4</strain>
    </source>
</reference>
<keyword evidence="4" id="KW-0847">Vitamin C</keyword>